<name>A0A9P0DE92_9CUCU</name>
<protein>
    <submittedName>
        <fullName evidence="1">Uncharacterized protein</fullName>
    </submittedName>
</protein>
<reference evidence="1" key="1">
    <citation type="submission" date="2022-01" db="EMBL/GenBank/DDBJ databases">
        <authorList>
            <person name="King R."/>
        </authorList>
    </citation>
    <scope>NUCLEOTIDE SEQUENCE</scope>
</reference>
<accession>A0A9P0DE92</accession>
<organism evidence="1 2">
    <name type="scientific">Psylliodes chrysocephalus</name>
    <dbReference type="NCBI Taxonomy" id="3402493"/>
    <lineage>
        <taxon>Eukaryota</taxon>
        <taxon>Metazoa</taxon>
        <taxon>Ecdysozoa</taxon>
        <taxon>Arthropoda</taxon>
        <taxon>Hexapoda</taxon>
        <taxon>Insecta</taxon>
        <taxon>Pterygota</taxon>
        <taxon>Neoptera</taxon>
        <taxon>Endopterygota</taxon>
        <taxon>Coleoptera</taxon>
        <taxon>Polyphaga</taxon>
        <taxon>Cucujiformia</taxon>
        <taxon>Chrysomeloidea</taxon>
        <taxon>Chrysomelidae</taxon>
        <taxon>Galerucinae</taxon>
        <taxon>Alticini</taxon>
        <taxon>Psylliodes</taxon>
    </lineage>
</organism>
<evidence type="ECO:0000313" key="1">
    <source>
        <dbReference type="EMBL" id="CAH1114792.1"/>
    </source>
</evidence>
<gene>
    <name evidence="1" type="ORF">PSYICH_LOCUS14849</name>
</gene>
<evidence type="ECO:0000313" key="2">
    <source>
        <dbReference type="Proteomes" id="UP001153636"/>
    </source>
</evidence>
<dbReference type="OrthoDB" id="6779620at2759"/>
<dbReference type="AlphaFoldDB" id="A0A9P0DE92"/>
<proteinExistence type="predicted"/>
<dbReference type="EMBL" id="OV651820">
    <property type="protein sequence ID" value="CAH1114792.1"/>
    <property type="molecule type" value="Genomic_DNA"/>
</dbReference>
<keyword evidence="2" id="KW-1185">Reference proteome</keyword>
<sequence>MSQKNTRNNSQSGIMDENAIEQLVSKVCQKIMSRLEKKIDKNFSKMNQNVDNLSEKIKEIMEPIKTNEKDMYILNNKLDDLETYQRSKMLRFDGLKEGYNENLVSIATDLISNTMKIKCSNLDISNIYRLGKKIKINLEPLLLIL</sequence>
<dbReference type="Proteomes" id="UP001153636">
    <property type="component" value="Chromosome 8"/>
</dbReference>